<reference evidence="2 3" key="1">
    <citation type="submission" date="2019-02" db="EMBL/GenBank/DDBJ databases">
        <title>Paracoccus subflavus sp. nov., isolated from marine sediment of the Pacific Ocean.</title>
        <authorList>
            <person name="Zhang G."/>
        </authorList>
    </citation>
    <scope>NUCLEOTIDE SEQUENCE [LARGE SCALE GENOMIC DNA]</scope>
    <source>
        <strain evidence="2 3">GY0581</strain>
    </source>
</reference>
<dbReference type="RefSeq" id="WP_130991521.1">
    <property type="nucleotide sequence ID" value="NZ_SISK01000008.1"/>
</dbReference>
<name>A0A4Q9FYH9_9RHOB</name>
<dbReference type="OrthoDB" id="7433399at2"/>
<evidence type="ECO:0000313" key="2">
    <source>
        <dbReference type="EMBL" id="TBN39098.1"/>
    </source>
</evidence>
<keyword evidence="3" id="KW-1185">Reference proteome</keyword>
<gene>
    <name evidence="2" type="ORF">EYE42_11740</name>
</gene>
<protein>
    <submittedName>
        <fullName evidence="2">Uncharacterized protein</fullName>
    </submittedName>
</protein>
<keyword evidence="1" id="KW-0472">Membrane</keyword>
<feature type="transmembrane region" description="Helical" evidence="1">
    <location>
        <begin position="77"/>
        <end position="98"/>
    </location>
</feature>
<dbReference type="EMBL" id="SISK01000008">
    <property type="protein sequence ID" value="TBN39098.1"/>
    <property type="molecule type" value="Genomic_DNA"/>
</dbReference>
<dbReference type="AlphaFoldDB" id="A0A4Q9FYH9"/>
<comment type="caution">
    <text evidence="2">The sequence shown here is derived from an EMBL/GenBank/DDBJ whole genome shotgun (WGS) entry which is preliminary data.</text>
</comment>
<dbReference type="Proteomes" id="UP000293520">
    <property type="component" value="Unassembled WGS sequence"/>
</dbReference>
<organism evidence="2 3">
    <name type="scientific">Paracoccus subflavus</name>
    <dbReference type="NCBI Taxonomy" id="2528244"/>
    <lineage>
        <taxon>Bacteria</taxon>
        <taxon>Pseudomonadati</taxon>
        <taxon>Pseudomonadota</taxon>
        <taxon>Alphaproteobacteria</taxon>
        <taxon>Rhodobacterales</taxon>
        <taxon>Paracoccaceae</taxon>
        <taxon>Paracoccus</taxon>
    </lineage>
</organism>
<accession>A0A4Q9FYH9</accession>
<evidence type="ECO:0000313" key="3">
    <source>
        <dbReference type="Proteomes" id="UP000293520"/>
    </source>
</evidence>
<keyword evidence="1" id="KW-1133">Transmembrane helix</keyword>
<evidence type="ECO:0000256" key="1">
    <source>
        <dbReference type="SAM" id="Phobius"/>
    </source>
</evidence>
<sequence>MTWVARMLAGPGLWAVLFCAVYGLHGLGCAWDWPARQTPLGPLHPLGMIALWLAGLAVHGALIVLNGPGGEGTQAGLIRAGNWIGAVASAVTLFPVIAASTCG</sequence>
<proteinExistence type="predicted"/>
<feature type="transmembrane region" description="Helical" evidence="1">
    <location>
        <begin position="42"/>
        <end position="65"/>
    </location>
</feature>
<keyword evidence="1" id="KW-0812">Transmembrane</keyword>